<evidence type="ECO:0000256" key="5">
    <source>
        <dbReference type="ARBA" id="ARBA00022695"/>
    </source>
</evidence>
<evidence type="ECO:0000256" key="12">
    <source>
        <dbReference type="RuleBase" id="RU004224"/>
    </source>
</evidence>
<organism evidence="13 14">
    <name type="scientific">Candidatus Iainarchaeum sp</name>
    <dbReference type="NCBI Taxonomy" id="3101447"/>
    <lineage>
        <taxon>Archaea</taxon>
        <taxon>Candidatus Iainarchaeota</taxon>
        <taxon>Candidatus Iainarchaeia</taxon>
        <taxon>Candidatus Iainarchaeales</taxon>
        <taxon>Candidatus Iainarchaeaceae</taxon>
        <taxon>Candidatus Iainarchaeum</taxon>
    </lineage>
</organism>
<dbReference type="PANTHER" id="PTHR10536">
    <property type="entry name" value="DNA PRIMASE SMALL SUBUNIT"/>
    <property type="match status" value="1"/>
</dbReference>
<dbReference type="EMBL" id="QMWO01000073">
    <property type="protein sequence ID" value="RLG69494.1"/>
    <property type="molecule type" value="Genomic_DNA"/>
</dbReference>
<dbReference type="GO" id="GO:1990077">
    <property type="term" value="C:primosome complex"/>
    <property type="evidence" value="ECO:0007669"/>
    <property type="project" value="UniProtKB-KW"/>
</dbReference>
<evidence type="ECO:0000256" key="11">
    <source>
        <dbReference type="RuleBase" id="RU003514"/>
    </source>
</evidence>
<comment type="similarity">
    <text evidence="1 11">Belongs to the eukaryotic-type primase small subunit family.</text>
</comment>
<dbReference type="Proteomes" id="UP000277633">
    <property type="component" value="Unassembled WGS sequence"/>
</dbReference>
<evidence type="ECO:0000256" key="9">
    <source>
        <dbReference type="ARBA" id="ARBA00023163"/>
    </source>
</evidence>
<dbReference type="Pfam" id="PF01896">
    <property type="entry name" value="DNA_primase_S"/>
    <property type="match status" value="1"/>
</dbReference>
<evidence type="ECO:0000256" key="2">
    <source>
        <dbReference type="ARBA" id="ARBA00022478"/>
    </source>
</evidence>
<reference evidence="13 14" key="1">
    <citation type="submission" date="2018-06" db="EMBL/GenBank/DDBJ databases">
        <title>Extensive metabolic versatility and redundancy in microbially diverse, dynamic hydrothermal sediments.</title>
        <authorList>
            <person name="Dombrowski N."/>
            <person name="Teske A."/>
            <person name="Baker B.J."/>
        </authorList>
    </citation>
    <scope>NUCLEOTIDE SEQUENCE [LARGE SCALE GENOMIC DNA]</scope>
    <source>
        <strain evidence="13">B9_G13</strain>
    </source>
</reference>
<dbReference type="Gene3D" id="3.90.920.10">
    <property type="entry name" value="DNA primase, PRIM domain"/>
    <property type="match status" value="1"/>
</dbReference>
<evidence type="ECO:0000313" key="14">
    <source>
        <dbReference type="Proteomes" id="UP000277633"/>
    </source>
</evidence>
<comment type="function">
    <text evidence="12">RNA polymerase that catalyzes the synthesis of short RNA molecules used as primers for DNA polymerase during DNA replication.</text>
</comment>
<evidence type="ECO:0000313" key="13">
    <source>
        <dbReference type="EMBL" id="RLG69494.1"/>
    </source>
</evidence>
<evidence type="ECO:0000256" key="8">
    <source>
        <dbReference type="ARBA" id="ARBA00022842"/>
    </source>
</evidence>
<evidence type="ECO:0000256" key="7">
    <source>
        <dbReference type="ARBA" id="ARBA00022723"/>
    </source>
</evidence>
<evidence type="ECO:0000256" key="6">
    <source>
        <dbReference type="ARBA" id="ARBA00022705"/>
    </source>
</evidence>
<name>A0A497JFG0_9ARCH</name>
<evidence type="ECO:0000256" key="10">
    <source>
        <dbReference type="ARBA" id="ARBA00023211"/>
    </source>
</evidence>
<keyword evidence="7" id="KW-0479">Metal-binding</keyword>
<gene>
    <name evidence="13" type="ORF">DRO07_02215</name>
</gene>
<accession>A0A497JFG0</accession>
<dbReference type="SUPFAM" id="SSF56747">
    <property type="entry name" value="Prim-pol domain"/>
    <property type="match status" value="1"/>
</dbReference>
<keyword evidence="10" id="KW-0464">Manganese</keyword>
<keyword evidence="6 11" id="KW-0235">DNA replication</keyword>
<dbReference type="EC" id="2.7.7.-" evidence="11"/>
<protein>
    <recommendedName>
        <fullName evidence="11">DNA primase</fullName>
        <ecNumber evidence="11">2.7.7.-</ecNumber>
    </recommendedName>
</protein>
<keyword evidence="5" id="KW-0548">Nucleotidyltransferase</keyword>
<keyword evidence="9" id="KW-0804">Transcription</keyword>
<feature type="non-terminal residue" evidence="13">
    <location>
        <position position="390"/>
    </location>
</feature>
<evidence type="ECO:0000256" key="3">
    <source>
        <dbReference type="ARBA" id="ARBA00022515"/>
    </source>
</evidence>
<dbReference type="GO" id="GO:0000428">
    <property type="term" value="C:DNA-directed RNA polymerase complex"/>
    <property type="evidence" value="ECO:0007669"/>
    <property type="project" value="UniProtKB-KW"/>
</dbReference>
<evidence type="ECO:0000256" key="1">
    <source>
        <dbReference type="ARBA" id="ARBA00009762"/>
    </source>
</evidence>
<dbReference type="InterPro" id="IPR002755">
    <property type="entry name" value="DNA_primase_S"/>
</dbReference>
<sequence>MNEAEFLREKFREYYSKHAVNSVPSIEAREFGIGDFKKKIVKRHMHFASVSELNEFLRKEAPLYISYSAAYYKEPEARPMENKGFLGSDLVYEFDADDLGLDCKEEHDFWYCKRCGNSGKGSVKNCSNCGSAVEQYQFVCEKCLDATKKQMLKLIKVLDEELGIFEQVSINFSGNAGYHLHIRSEKVRPLSSAARLELVDYLTLAGFTAEASIADFSEKMLKCAKPQAVKGAKARVLNRMMEFISNASPDELAAFGGIRLSKARYVHENRAKIIEKMKQGILDYLPGSKAISVKFWQNLIEHAKNCEALKLDRQTSIDIHKIVRVPDTLHGSTGLIAKTVPLEHFKEFMPLEHAVAFGSRQIKVFINKAPKFKLGAERFGPYENEQAVLP</sequence>
<keyword evidence="8" id="KW-0460">Magnesium</keyword>
<dbReference type="GO" id="GO:0003899">
    <property type="term" value="F:DNA-directed RNA polymerase activity"/>
    <property type="evidence" value="ECO:0007669"/>
    <property type="project" value="InterPro"/>
</dbReference>
<dbReference type="GO" id="GO:0006269">
    <property type="term" value="P:DNA replication, synthesis of primer"/>
    <property type="evidence" value="ECO:0007669"/>
    <property type="project" value="UniProtKB-KW"/>
</dbReference>
<dbReference type="GO" id="GO:0046872">
    <property type="term" value="F:metal ion binding"/>
    <property type="evidence" value="ECO:0007669"/>
    <property type="project" value="UniProtKB-KW"/>
</dbReference>
<dbReference type="HAMAP" id="MF_00700">
    <property type="entry name" value="DNA_primase_sml_arc"/>
    <property type="match status" value="1"/>
</dbReference>
<evidence type="ECO:0000256" key="4">
    <source>
        <dbReference type="ARBA" id="ARBA00022679"/>
    </source>
</evidence>
<comment type="caution">
    <text evidence="13">The sequence shown here is derived from an EMBL/GenBank/DDBJ whole genome shotgun (WGS) entry which is preliminary data.</text>
</comment>
<dbReference type="InterPro" id="IPR023639">
    <property type="entry name" value="DNA_primase_ssu_PriS"/>
</dbReference>
<dbReference type="AlphaFoldDB" id="A0A497JFG0"/>
<keyword evidence="2 11" id="KW-0240">DNA-directed RNA polymerase</keyword>
<proteinExistence type="inferred from homology"/>
<keyword evidence="3 11" id="KW-0639">Primosome</keyword>
<keyword evidence="4 11" id="KW-0808">Transferase</keyword>